<accession>W2TJY8</accession>
<dbReference type="AlphaFoldDB" id="W2TJY8"/>
<protein>
    <submittedName>
        <fullName evidence="1">Uncharacterized protein</fullName>
    </submittedName>
</protein>
<gene>
    <name evidence="1" type="ORF">NECAME_08464</name>
</gene>
<dbReference type="EMBL" id="KI658717">
    <property type="protein sequence ID" value="ETN81496.1"/>
    <property type="molecule type" value="Genomic_DNA"/>
</dbReference>
<evidence type="ECO:0000313" key="1">
    <source>
        <dbReference type="EMBL" id="ETN81496.1"/>
    </source>
</evidence>
<proteinExistence type="predicted"/>
<dbReference type="Proteomes" id="UP000053676">
    <property type="component" value="Unassembled WGS sequence"/>
</dbReference>
<dbReference type="KEGG" id="nai:NECAME_08464"/>
<evidence type="ECO:0000313" key="2">
    <source>
        <dbReference type="Proteomes" id="UP000053676"/>
    </source>
</evidence>
<keyword evidence="2" id="KW-1185">Reference proteome</keyword>
<reference evidence="2" key="1">
    <citation type="journal article" date="2014" name="Nat. Genet.">
        <title>Genome of the human hookworm Necator americanus.</title>
        <authorList>
            <person name="Tang Y.T."/>
            <person name="Gao X."/>
            <person name="Rosa B.A."/>
            <person name="Abubucker S."/>
            <person name="Hallsworth-Pepin K."/>
            <person name="Martin J."/>
            <person name="Tyagi R."/>
            <person name="Heizer E."/>
            <person name="Zhang X."/>
            <person name="Bhonagiri-Palsikar V."/>
            <person name="Minx P."/>
            <person name="Warren W.C."/>
            <person name="Wang Q."/>
            <person name="Zhan B."/>
            <person name="Hotez P.J."/>
            <person name="Sternberg P.W."/>
            <person name="Dougall A."/>
            <person name="Gaze S.T."/>
            <person name="Mulvenna J."/>
            <person name="Sotillo J."/>
            <person name="Ranganathan S."/>
            <person name="Rabelo E.M."/>
            <person name="Wilson R.K."/>
            <person name="Felgner P.L."/>
            <person name="Bethony J."/>
            <person name="Hawdon J.M."/>
            <person name="Gasser R.B."/>
            <person name="Loukas A."/>
            <person name="Mitreva M."/>
        </authorList>
    </citation>
    <scope>NUCLEOTIDE SEQUENCE [LARGE SCALE GENOMIC DNA]</scope>
</reference>
<name>W2TJY8_NECAM</name>
<sequence length="115" mass="12822">MSSSLGAWCDVSAHIARYSHHNCLILDCDTCPIRTPRKLGPSGVCLKEELLVFVALDDFNWRNAVEDLQQAEVLKDDVANARKPTRFHVPPGSQLPKNPMMSLKEIITVDLFGAF</sequence>
<organism evidence="1 2">
    <name type="scientific">Necator americanus</name>
    <name type="common">Human hookworm</name>
    <dbReference type="NCBI Taxonomy" id="51031"/>
    <lineage>
        <taxon>Eukaryota</taxon>
        <taxon>Metazoa</taxon>
        <taxon>Ecdysozoa</taxon>
        <taxon>Nematoda</taxon>
        <taxon>Chromadorea</taxon>
        <taxon>Rhabditida</taxon>
        <taxon>Rhabditina</taxon>
        <taxon>Rhabditomorpha</taxon>
        <taxon>Strongyloidea</taxon>
        <taxon>Ancylostomatidae</taxon>
        <taxon>Bunostominae</taxon>
        <taxon>Necator</taxon>
    </lineage>
</organism>